<evidence type="ECO:0000313" key="2">
    <source>
        <dbReference type="Proteomes" id="UP001165082"/>
    </source>
</evidence>
<feature type="non-terminal residue" evidence="1">
    <location>
        <position position="633"/>
    </location>
</feature>
<sequence length="633" mass="77314">MNRMGSLDGFKREVWLCRFIFRTWKRSSWWRVIRIRRGREAIGTWRVMTQRTVRGRDTNKVADQHFRKAAGRRAVKEWRRNVRKCEFRKCRAMSDAANNMVALRLRSLGSSALAKWRDWKVHRKLVSAGAAKLQAWDRRNLLAEVLRGWKAWNWGIDVQHEGTVKYALGRLRDNVKGRRERGERMEDALEFGRVNMMRRGVTKLRRYAEVKRGFRERMRRALRGNDKAWKGRVWESWRAYVRVLREGRRSRIELWWAARRASKVKSAFVLLKEVNYRARRAREGYVMGGMRRVKFAIRKWREVVERTERRRKAEVEFKVWKCKREVGKWRRWVVQRKEVRRWGGEREARGRVRAVREGFEGWRDWVKGRREVLERGEIVRRRGEERRLERGLRIWKLKVGAERIRSRSRRRWETRIIQEWREEAGRRGNARRNLKGIAMRAWRRRLLRVVKAQAIAKDYFANRCERLVKRQAFSKICTYRTRRIKGKGKMVKAYLKAARREIVEAFRRWRFVEERVKWQEERLRAGEERRMGRVVGTWRENAGEARRERERGEYAEREGRRGRMKKAVGMLVRNAEGRKRERRMRERAERWRWGRETGEGVARWRKEAVRRKDERERMDKGGEHWKWRGLREG</sequence>
<gene>
    <name evidence="1" type="ORF">TrRE_jg3971</name>
</gene>
<accession>A0A9W7E514</accession>
<reference evidence="1" key="1">
    <citation type="submission" date="2022-07" db="EMBL/GenBank/DDBJ databases">
        <title>Genome analysis of Parmales, a sister group of diatoms, reveals the evolutionary specialization of diatoms from phago-mixotrophs to photoautotrophs.</title>
        <authorList>
            <person name="Ban H."/>
            <person name="Sato S."/>
            <person name="Yoshikawa S."/>
            <person name="Kazumasa Y."/>
            <person name="Nakamura Y."/>
            <person name="Ichinomiya M."/>
            <person name="Saitoh K."/>
            <person name="Sato N."/>
            <person name="Blanc-Mathieu R."/>
            <person name="Endo H."/>
            <person name="Kuwata A."/>
            <person name="Ogata H."/>
        </authorList>
    </citation>
    <scope>NUCLEOTIDE SEQUENCE</scope>
</reference>
<comment type="caution">
    <text evidence="1">The sequence shown here is derived from an EMBL/GenBank/DDBJ whole genome shotgun (WGS) entry which is preliminary data.</text>
</comment>
<protein>
    <submittedName>
        <fullName evidence="1">Uncharacterized protein</fullName>
    </submittedName>
</protein>
<dbReference type="EMBL" id="BRXZ01001110">
    <property type="protein sequence ID" value="GMH62668.1"/>
    <property type="molecule type" value="Genomic_DNA"/>
</dbReference>
<organism evidence="1 2">
    <name type="scientific">Triparma retinervis</name>
    <dbReference type="NCBI Taxonomy" id="2557542"/>
    <lineage>
        <taxon>Eukaryota</taxon>
        <taxon>Sar</taxon>
        <taxon>Stramenopiles</taxon>
        <taxon>Ochrophyta</taxon>
        <taxon>Bolidophyceae</taxon>
        <taxon>Parmales</taxon>
        <taxon>Triparmaceae</taxon>
        <taxon>Triparma</taxon>
    </lineage>
</organism>
<dbReference type="Proteomes" id="UP001165082">
    <property type="component" value="Unassembled WGS sequence"/>
</dbReference>
<evidence type="ECO:0000313" key="1">
    <source>
        <dbReference type="EMBL" id="GMH62668.1"/>
    </source>
</evidence>
<name>A0A9W7E514_9STRA</name>
<dbReference type="AlphaFoldDB" id="A0A9W7E514"/>
<keyword evidence="2" id="KW-1185">Reference proteome</keyword>
<proteinExistence type="predicted"/>